<reference evidence="6 7" key="1">
    <citation type="submission" date="2024-10" db="EMBL/GenBank/DDBJ databases">
        <title>The Natural Products Discovery Center: Release of the First 8490 Sequenced Strains for Exploring Actinobacteria Biosynthetic Diversity.</title>
        <authorList>
            <person name="Kalkreuter E."/>
            <person name="Kautsar S.A."/>
            <person name="Yang D."/>
            <person name="Bader C.D."/>
            <person name="Teijaro C.N."/>
            <person name="Fluegel L."/>
            <person name="Davis C.M."/>
            <person name="Simpson J.R."/>
            <person name="Lauterbach L."/>
            <person name="Steele A.D."/>
            <person name="Gui C."/>
            <person name="Meng S."/>
            <person name="Li G."/>
            <person name="Viehrig K."/>
            <person name="Ye F."/>
            <person name="Su P."/>
            <person name="Kiefer A.F."/>
            <person name="Nichols A."/>
            <person name="Cepeda A.J."/>
            <person name="Yan W."/>
            <person name="Fan B."/>
            <person name="Jiang Y."/>
            <person name="Adhikari A."/>
            <person name="Zheng C.-J."/>
            <person name="Schuster L."/>
            <person name="Cowan T.M."/>
            <person name="Smanski M.J."/>
            <person name="Chevrette M.G."/>
            <person name="De Carvalho L.P.S."/>
            <person name="Shen B."/>
        </authorList>
    </citation>
    <scope>NUCLEOTIDE SEQUENCE [LARGE SCALE GENOMIC DNA]</scope>
    <source>
        <strain evidence="6 7">NPDC004550</strain>
    </source>
</reference>
<feature type="transmembrane region" description="Helical" evidence="5">
    <location>
        <begin position="58"/>
        <end position="79"/>
    </location>
</feature>
<keyword evidence="3 5" id="KW-1133">Transmembrane helix</keyword>
<sequence length="143" mass="14975">MTAVTTTQTTTAAVRPGKIRNRVLWTLQVVLGLFFIIASGGPKLVIPQTLMENNAAAFSIPLALLVFIGLAEVAGGIGLMVPRLTAAAAIGLAIVTFLAAGFNAFLAGTPELAPFPLALTAIFAWIAYERRASITALRALINR</sequence>
<dbReference type="EMBL" id="JBIALX010000003">
    <property type="protein sequence ID" value="MFF0453301.1"/>
    <property type="molecule type" value="Genomic_DNA"/>
</dbReference>
<evidence type="ECO:0000256" key="3">
    <source>
        <dbReference type="ARBA" id="ARBA00022989"/>
    </source>
</evidence>
<comment type="subcellular location">
    <subcellularLocation>
        <location evidence="1">Membrane</location>
        <topology evidence="1">Multi-pass membrane protein</topology>
    </subcellularLocation>
</comment>
<dbReference type="RefSeq" id="WP_387250152.1">
    <property type="nucleotide sequence ID" value="NZ_JBIALX010000003.1"/>
</dbReference>
<accession>A0ABW6NG65</accession>
<feature type="transmembrane region" description="Helical" evidence="5">
    <location>
        <begin position="112"/>
        <end position="128"/>
    </location>
</feature>
<keyword evidence="4 5" id="KW-0472">Membrane</keyword>
<name>A0ABW6NG65_9NOCA</name>
<evidence type="ECO:0000256" key="5">
    <source>
        <dbReference type="SAM" id="Phobius"/>
    </source>
</evidence>
<proteinExistence type="predicted"/>
<comment type="caution">
    <text evidence="6">The sequence shown here is derived from an EMBL/GenBank/DDBJ whole genome shotgun (WGS) entry which is preliminary data.</text>
</comment>
<dbReference type="InterPro" id="IPR032808">
    <property type="entry name" value="DoxX"/>
</dbReference>
<evidence type="ECO:0000313" key="7">
    <source>
        <dbReference type="Proteomes" id="UP001601521"/>
    </source>
</evidence>
<evidence type="ECO:0000313" key="6">
    <source>
        <dbReference type="EMBL" id="MFF0453301.1"/>
    </source>
</evidence>
<protein>
    <submittedName>
        <fullName evidence="6">DoxX family protein</fullName>
    </submittedName>
</protein>
<organism evidence="6 7">
    <name type="scientific">Nocardia africana</name>
    <dbReference type="NCBI Taxonomy" id="134964"/>
    <lineage>
        <taxon>Bacteria</taxon>
        <taxon>Bacillati</taxon>
        <taxon>Actinomycetota</taxon>
        <taxon>Actinomycetes</taxon>
        <taxon>Mycobacteriales</taxon>
        <taxon>Nocardiaceae</taxon>
        <taxon>Nocardia</taxon>
    </lineage>
</organism>
<keyword evidence="2 5" id="KW-0812">Transmembrane</keyword>
<dbReference type="Proteomes" id="UP001601521">
    <property type="component" value="Unassembled WGS sequence"/>
</dbReference>
<evidence type="ECO:0000256" key="2">
    <source>
        <dbReference type="ARBA" id="ARBA00022692"/>
    </source>
</evidence>
<keyword evidence="7" id="KW-1185">Reference proteome</keyword>
<gene>
    <name evidence="6" type="ORF">ACFYTH_08020</name>
</gene>
<feature type="transmembrane region" description="Helical" evidence="5">
    <location>
        <begin position="23"/>
        <end position="46"/>
    </location>
</feature>
<evidence type="ECO:0000256" key="1">
    <source>
        <dbReference type="ARBA" id="ARBA00004141"/>
    </source>
</evidence>
<evidence type="ECO:0000256" key="4">
    <source>
        <dbReference type="ARBA" id="ARBA00023136"/>
    </source>
</evidence>
<feature type="transmembrane region" description="Helical" evidence="5">
    <location>
        <begin position="86"/>
        <end position="106"/>
    </location>
</feature>
<dbReference type="Pfam" id="PF13564">
    <property type="entry name" value="DoxX_2"/>
    <property type="match status" value="1"/>
</dbReference>